<organism evidence="2 3">
    <name type="scientific">Astyanax mexicanus</name>
    <name type="common">Blind cave fish</name>
    <name type="synonym">Astyanax fasciatus mexicanus</name>
    <dbReference type="NCBI Taxonomy" id="7994"/>
    <lineage>
        <taxon>Eukaryota</taxon>
        <taxon>Metazoa</taxon>
        <taxon>Chordata</taxon>
        <taxon>Craniata</taxon>
        <taxon>Vertebrata</taxon>
        <taxon>Euteleostomi</taxon>
        <taxon>Actinopterygii</taxon>
        <taxon>Neopterygii</taxon>
        <taxon>Teleostei</taxon>
        <taxon>Ostariophysi</taxon>
        <taxon>Characiformes</taxon>
        <taxon>Characoidei</taxon>
        <taxon>Acestrorhamphidae</taxon>
        <taxon>Acestrorhamphinae</taxon>
        <taxon>Astyanax</taxon>
    </lineage>
</organism>
<reference evidence="2" key="4">
    <citation type="submission" date="2025-09" db="UniProtKB">
        <authorList>
            <consortium name="Ensembl"/>
        </authorList>
    </citation>
    <scope>IDENTIFICATION</scope>
</reference>
<dbReference type="InterPro" id="IPR003006">
    <property type="entry name" value="Ig/MHC_CS"/>
</dbReference>
<protein>
    <recommendedName>
        <fullName evidence="4">Ig-like domain-containing protein</fullName>
    </recommendedName>
</protein>
<accession>A0A3B1JFV3</accession>
<dbReference type="Proteomes" id="UP000018467">
    <property type="component" value="Unassembled WGS sequence"/>
</dbReference>
<dbReference type="Bgee" id="ENSAMXG00000040482">
    <property type="expression patterns" value="Expressed in olfactory epithelium and 1 other cell type or tissue"/>
</dbReference>
<proteinExistence type="predicted"/>
<reference evidence="2" key="3">
    <citation type="submission" date="2025-08" db="UniProtKB">
        <authorList>
            <consortium name="Ensembl"/>
        </authorList>
    </citation>
    <scope>IDENTIFICATION</scope>
</reference>
<keyword evidence="1" id="KW-0393">Immunoglobulin domain</keyword>
<reference evidence="3" key="1">
    <citation type="submission" date="2013-03" db="EMBL/GenBank/DDBJ databases">
        <authorList>
            <person name="Jeffery W."/>
            <person name="Warren W."/>
            <person name="Wilson R.K."/>
        </authorList>
    </citation>
    <scope>NUCLEOTIDE SEQUENCE</scope>
    <source>
        <strain evidence="3">female</strain>
    </source>
</reference>
<dbReference type="GeneTree" id="ENSGT01120000277556"/>
<dbReference type="InParanoid" id="A0A3B1JFV3"/>
<evidence type="ECO:0008006" key="4">
    <source>
        <dbReference type="Google" id="ProtNLM"/>
    </source>
</evidence>
<dbReference type="Ensembl" id="ENSAMXT00000036037.1">
    <property type="protein sequence ID" value="ENSAMXP00000041193.1"/>
    <property type="gene ID" value="ENSAMXG00000040482.1"/>
</dbReference>
<evidence type="ECO:0000313" key="3">
    <source>
        <dbReference type="Proteomes" id="UP000018467"/>
    </source>
</evidence>
<keyword evidence="3" id="KW-1185">Reference proteome</keyword>
<evidence type="ECO:0000256" key="1">
    <source>
        <dbReference type="ARBA" id="ARBA00023319"/>
    </source>
</evidence>
<name>A0A3B1JFV3_ASTMX</name>
<reference evidence="3" key="2">
    <citation type="journal article" date="2014" name="Nat. Commun.">
        <title>The cavefish genome reveals candidate genes for eye loss.</title>
        <authorList>
            <person name="McGaugh S.E."/>
            <person name="Gross J.B."/>
            <person name="Aken B."/>
            <person name="Blin M."/>
            <person name="Borowsky R."/>
            <person name="Chalopin D."/>
            <person name="Hinaux H."/>
            <person name="Jeffery W.R."/>
            <person name="Keene A."/>
            <person name="Ma L."/>
            <person name="Minx P."/>
            <person name="Murphy D."/>
            <person name="O'Quin K.E."/>
            <person name="Retaux S."/>
            <person name="Rohner N."/>
            <person name="Searle S.M."/>
            <person name="Stahl B.A."/>
            <person name="Tabin C."/>
            <person name="Volff J.N."/>
            <person name="Yoshizawa M."/>
            <person name="Warren W.C."/>
        </authorList>
    </citation>
    <scope>NUCLEOTIDE SEQUENCE [LARGE SCALE GENOMIC DNA]</scope>
    <source>
        <strain evidence="3">female</strain>
    </source>
</reference>
<dbReference type="AlphaFoldDB" id="A0A3B1JFV3"/>
<sequence length="197" mass="21062">VPWLSALLSTGGAGQLGPGGRLRWVKTGVSLNQVQKNEKNGLYQPQSLPDPQQALWEQGEEFICNRHHGQTWIQPIRLRKKAPSVKASQSCVRAGKGGNMCVLSPAGPTVSPSVSLLPPLLSAACLRAPPLCSACCLATLHRGRWSAGQVDGSEVKDGVLTSAEEEKTASTGEEFICTVTHDNVDQPIRLRKSECEG</sequence>
<evidence type="ECO:0000313" key="2">
    <source>
        <dbReference type="Ensembl" id="ENSAMXP00000041193.1"/>
    </source>
</evidence>
<dbReference type="PROSITE" id="PS00290">
    <property type="entry name" value="IG_MHC"/>
    <property type="match status" value="1"/>
</dbReference>